<keyword evidence="2" id="KW-1185">Reference proteome</keyword>
<name>A0A128ET23_9GAMM</name>
<proteinExistence type="predicted"/>
<reference evidence="2" key="1">
    <citation type="submission" date="2016-02" db="EMBL/GenBank/DDBJ databases">
        <authorList>
            <person name="Rodrigo-Torres Lidia"/>
            <person name="Arahal R.David."/>
        </authorList>
    </citation>
    <scope>NUCLEOTIDE SEQUENCE [LARGE SCALE GENOMIC DNA]</scope>
    <source>
        <strain evidence="2">CECT 8713</strain>
    </source>
</reference>
<sequence length="360" mass="41232">MEKSILIVTHGMGDHDAQSLKKTVVDAANLSLNRYPTIKARLQQENKAFEDYVDVVPIEYNNIFEEERQRLVEANKPVSDYFRTVANADLRFVKELVKLEGKLADDNFYTTHLADVLFYASLLCERVRVQMLKVLVEVLSGRGNRDVHILAHSLGTAAMHDTLEKAFTGGIIDQNTGRRYALDPTRDKIDSLWMVANISNLLFELNPIRTGFDPYNSRVKPSGTGTGAIRYFYNVYHRFDPFTLFKRFEPELEDNWVAADDFEEIYREIRTKDLFTSKNPHDLGGYLSDPLVADPFLRRVMPSGTFSPPREEARQVRDSVVGAFAKIDQIGDHVKEIDSVEDFSAFIKMLKDFKTFIDDL</sequence>
<evidence type="ECO:0000313" key="2">
    <source>
        <dbReference type="Proteomes" id="UP000073601"/>
    </source>
</evidence>
<gene>
    <name evidence="1" type="ORF">GMA8713_00129</name>
</gene>
<evidence type="ECO:0008006" key="3">
    <source>
        <dbReference type="Google" id="ProtNLM"/>
    </source>
</evidence>
<dbReference type="OrthoDB" id="5810117at2"/>
<dbReference type="RefSeq" id="WP_062704735.1">
    <property type="nucleotide sequence ID" value="NZ_CAWRCI010000001.1"/>
</dbReference>
<evidence type="ECO:0000313" key="1">
    <source>
        <dbReference type="EMBL" id="CZF77350.1"/>
    </source>
</evidence>
<dbReference type="EMBL" id="FIZY01000001">
    <property type="protein sequence ID" value="CZF77350.1"/>
    <property type="molecule type" value="Genomic_DNA"/>
</dbReference>
<accession>A0A128ET23</accession>
<dbReference type="Proteomes" id="UP000073601">
    <property type="component" value="Unassembled WGS sequence"/>
</dbReference>
<dbReference type="AlphaFoldDB" id="A0A128ET23"/>
<protein>
    <recommendedName>
        <fullName evidence="3">Alpha/beta hydrolase family protein</fullName>
    </recommendedName>
</protein>
<organism evidence="1 2">
    <name type="scientific">Grimontia marina</name>
    <dbReference type="NCBI Taxonomy" id="646534"/>
    <lineage>
        <taxon>Bacteria</taxon>
        <taxon>Pseudomonadati</taxon>
        <taxon>Pseudomonadota</taxon>
        <taxon>Gammaproteobacteria</taxon>
        <taxon>Vibrionales</taxon>
        <taxon>Vibrionaceae</taxon>
        <taxon>Grimontia</taxon>
    </lineage>
</organism>